<dbReference type="GO" id="GO:0004742">
    <property type="term" value="F:dihydrolipoyllysine-residue acetyltransferase activity"/>
    <property type="evidence" value="ECO:0007669"/>
    <property type="project" value="UniProtKB-UniRule"/>
</dbReference>
<dbReference type="SUPFAM" id="SSF51230">
    <property type="entry name" value="Single hybrid motif"/>
    <property type="match status" value="1"/>
</dbReference>
<sequence>MALRAAAARFYSSDLPDHMIVNFPALSPTMKTGTLQQWNVSVGDEVATGDSLGEVETDKATMSFDSTEDGFVAKLFVEDGTEGIEIGQPVLVLVDNKEDVPAFENFEPPAFEVCGEKKEEPAKAPEPTPAPSKPSSTPAPETSAPAPSSVCSSGERVFASPLARKLAERASIALENVVGTGPRGRITKADVDAYQAAAPAESTAATAATGAAYTDIPLSNVRKVIASRLTESQAEHPTLLPQRNGDYKLSVNDFVIKASSLALKEVKEVNSSWMDTVIRQNETVDISVAVSTDSGLITPIVFDADLKGLREISTDVKNLAAKARDNALKPEEYQGGTFTISNLGMFGIDRFTAIINPPQSCILAVGQTAQRVVVDPTAESGFAAANYMSVTLSCDHRVVDGAVGSKWLAAFRRYMEDPVKMLL</sequence>
<dbReference type="InterPro" id="IPR045257">
    <property type="entry name" value="E2/Pdx1"/>
</dbReference>
<dbReference type="EMBL" id="GL832969">
    <property type="protein sequence ID" value="EGD74526.1"/>
    <property type="molecule type" value="Genomic_DNA"/>
</dbReference>
<evidence type="ECO:0000259" key="8">
    <source>
        <dbReference type="PROSITE" id="PS50968"/>
    </source>
</evidence>
<proteinExistence type="inferred from homology"/>
<dbReference type="Gene3D" id="4.10.320.10">
    <property type="entry name" value="E3-binding domain"/>
    <property type="match status" value="1"/>
</dbReference>
<comment type="cofactor">
    <cofactor evidence="6">
        <name>(R)-lipoate</name>
        <dbReference type="ChEBI" id="CHEBI:83088"/>
    </cofactor>
    <text evidence="6">Binds 1 lipoyl cofactor covalently.</text>
</comment>
<dbReference type="AlphaFoldDB" id="F2UD31"/>
<dbReference type="eggNOG" id="KOG0557">
    <property type="taxonomic scope" value="Eukaryota"/>
</dbReference>
<dbReference type="Gene3D" id="3.30.559.10">
    <property type="entry name" value="Chloramphenicol acetyltransferase-like domain"/>
    <property type="match status" value="1"/>
</dbReference>
<dbReference type="Pfam" id="PF00198">
    <property type="entry name" value="2-oxoacid_dh"/>
    <property type="match status" value="1"/>
</dbReference>
<evidence type="ECO:0000256" key="2">
    <source>
        <dbReference type="ARBA" id="ARBA00022679"/>
    </source>
</evidence>
<comment type="catalytic activity">
    <reaction evidence="6">
        <text>N(6)-[(R)-dihydrolipoyl]-L-lysyl-[protein] + acetyl-CoA = N(6)-[(R)-S(8)-acetyldihydrolipoyl]-L-lysyl-[protein] + CoA</text>
        <dbReference type="Rhea" id="RHEA:17017"/>
        <dbReference type="Rhea" id="RHEA-COMP:10475"/>
        <dbReference type="Rhea" id="RHEA-COMP:10478"/>
        <dbReference type="ChEBI" id="CHEBI:57287"/>
        <dbReference type="ChEBI" id="CHEBI:57288"/>
        <dbReference type="ChEBI" id="CHEBI:83100"/>
        <dbReference type="ChEBI" id="CHEBI:83111"/>
        <dbReference type="EC" id="2.3.1.12"/>
    </reaction>
</comment>
<evidence type="ECO:0000313" key="11">
    <source>
        <dbReference type="Proteomes" id="UP000007799"/>
    </source>
</evidence>
<organism evidence="11">
    <name type="scientific">Salpingoeca rosetta (strain ATCC 50818 / BSB-021)</name>
    <dbReference type="NCBI Taxonomy" id="946362"/>
    <lineage>
        <taxon>Eukaryota</taxon>
        <taxon>Choanoflagellata</taxon>
        <taxon>Craspedida</taxon>
        <taxon>Salpingoecidae</taxon>
        <taxon>Salpingoeca</taxon>
    </lineage>
</organism>
<dbReference type="InterPro" id="IPR004167">
    <property type="entry name" value="PSBD"/>
</dbReference>
<comment type="subcellular location">
    <subcellularLocation>
        <location evidence="6">Mitochondrion</location>
    </subcellularLocation>
</comment>
<dbReference type="Proteomes" id="UP000007799">
    <property type="component" value="Unassembled WGS sequence"/>
</dbReference>
<dbReference type="PROSITE" id="PS00189">
    <property type="entry name" value="LIPOYL"/>
    <property type="match status" value="1"/>
</dbReference>
<dbReference type="GO" id="GO:0045254">
    <property type="term" value="C:pyruvate dehydrogenase complex"/>
    <property type="evidence" value="ECO:0007669"/>
    <property type="project" value="UniProtKB-UniRule"/>
</dbReference>
<keyword evidence="11" id="KW-1185">Reference proteome</keyword>
<dbReference type="PANTHER" id="PTHR23151:SF90">
    <property type="entry name" value="DIHYDROLIPOYLLYSINE-RESIDUE ACETYLTRANSFERASE COMPONENT OF PYRUVATE DEHYDROGENASE COMPLEX, MITOCHONDRIAL-RELATED"/>
    <property type="match status" value="1"/>
</dbReference>
<keyword evidence="5 6" id="KW-0012">Acyltransferase</keyword>
<dbReference type="GO" id="GO:0005739">
    <property type="term" value="C:mitochondrion"/>
    <property type="evidence" value="ECO:0007669"/>
    <property type="project" value="UniProtKB-SubCell"/>
</dbReference>
<dbReference type="OMA" id="TMEFESF"/>
<dbReference type="InterPro" id="IPR036625">
    <property type="entry name" value="E3-bd_dom_sf"/>
</dbReference>
<dbReference type="RefSeq" id="XP_004992783.1">
    <property type="nucleotide sequence ID" value="XM_004992726.1"/>
</dbReference>
<dbReference type="Pfam" id="PF02817">
    <property type="entry name" value="E3_binding"/>
    <property type="match status" value="1"/>
</dbReference>
<dbReference type="InterPro" id="IPR011053">
    <property type="entry name" value="Single_hybrid_motif"/>
</dbReference>
<feature type="region of interest" description="Disordered" evidence="7">
    <location>
        <begin position="117"/>
        <end position="153"/>
    </location>
</feature>
<feature type="domain" description="Peripheral subunit-binding (PSBD)" evidence="9">
    <location>
        <begin position="158"/>
        <end position="195"/>
    </location>
</feature>
<dbReference type="InterPro" id="IPR003016">
    <property type="entry name" value="2-oxoA_DH_lipoyl-BS"/>
</dbReference>
<dbReference type="NCBIfam" id="TIGR01349">
    <property type="entry name" value="PDHac_trf_mito"/>
    <property type="match status" value="1"/>
</dbReference>
<dbReference type="OrthoDB" id="537444at2759"/>
<feature type="compositionally biased region" description="Low complexity" evidence="7">
    <location>
        <begin position="133"/>
        <end position="149"/>
    </location>
</feature>
<dbReference type="Pfam" id="PF00364">
    <property type="entry name" value="Biotin_lipoyl"/>
    <property type="match status" value="1"/>
</dbReference>
<evidence type="ECO:0000256" key="4">
    <source>
        <dbReference type="ARBA" id="ARBA00022946"/>
    </source>
</evidence>
<dbReference type="GO" id="GO:0006086">
    <property type="term" value="P:pyruvate decarboxylation to acetyl-CoA"/>
    <property type="evidence" value="ECO:0007669"/>
    <property type="project" value="InterPro"/>
</dbReference>
<evidence type="ECO:0000256" key="7">
    <source>
        <dbReference type="SAM" id="MobiDB-lite"/>
    </source>
</evidence>
<evidence type="ECO:0000259" key="9">
    <source>
        <dbReference type="PROSITE" id="PS51826"/>
    </source>
</evidence>
<dbReference type="PANTHER" id="PTHR23151">
    <property type="entry name" value="DIHYDROLIPOAMIDE ACETYL/SUCCINYL-TRANSFERASE-RELATED"/>
    <property type="match status" value="1"/>
</dbReference>
<dbReference type="FunFam" id="2.40.50.100:FF:000010">
    <property type="entry name" value="Acetyltransferase component of pyruvate dehydrogenase complex"/>
    <property type="match status" value="1"/>
</dbReference>
<evidence type="ECO:0000256" key="5">
    <source>
        <dbReference type="ARBA" id="ARBA00023315"/>
    </source>
</evidence>
<evidence type="ECO:0000256" key="1">
    <source>
        <dbReference type="ARBA" id="ARBA00007317"/>
    </source>
</evidence>
<dbReference type="FunCoup" id="F2UD31">
    <property type="interactions" value="1337"/>
</dbReference>
<keyword evidence="2 6" id="KW-0808">Transferase</keyword>
<dbReference type="STRING" id="946362.F2UD31"/>
<dbReference type="PROSITE" id="PS50968">
    <property type="entry name" value="BIOTINYL_LIPOYL"/>
    <property type="match status" value="1"/>
</dbReference>
<accession>F2UD31</accession>
<keyword evidence="4" id="KW-0809">Transit peptide</keyword>
<feature type="domain" description="Lipoyl-binding" evidence="8">
    <location>
        <begin position="18"/>
        <end position="94"/>
    </location>
</feature>
<dbReference type="InParanoid" id="F2UD31"/>
<evidence type="ECO:0000256" key="6">
    <source>
        <dbReference type="RuleBase" id="RU361137"/>
    </source>
</evidence>
<keyword evidence="3 6" id="KW-0450">Lipoyl</keyword>
<dbReference type="SUPFAM" id="SSF52777">
    <property type="entry name" value="CoA-dependent acyltransferases"/>
    <property type="match status" value="1"/>
</dbReference>
<dbReference type="GeneID" id="16073354"/>
<dbReference type="InterPro" id="IPR000089">
    <property type="entry name" value="Biotin_lipoyl"/>
</dbReference>
<gene>
    <name evidence="10" type="ORF">PTSG_05890</name>
</gene>
<protein>
    <recommendedName>
        <fullName evidence="6">Acetyltransferase component of pyruvate dehydrogenase complex</fullName>
        <ecNumber evidence="6">2.3.1.12</ecNumber>
    </recommendedName>
</protein>
<comment type="similarity">
    <text evidence="1 6">Belongs to the 2-oxoacid dehydrogenase family.</text>
</comment>
<evidence type="ECO:0000256" key="3">
    <source>
        <dbReference type="ARBA" id="ARBA00022823"/>
    </source>
</evidence>
<dbReference type="Gene3D" id="2.40.50.100">
    <property type="match status" value="1"/>
</dbReference>
<dbReference type="CDD" id="cd06849">
    <property type="entry name" value="lipoyl_domain"/>
    <property type="match status" value="1"/>
</dbReference>
<dbReference type="InterPro" id="IPR001078">
    <property type="entry name" value="2-oxoacid_DH_actylTfrase"/>
</dbReference>
<dbReference type="EC" id="2.3.1.12" evidence="6"/>
<comment type="function">
    <text evidence="6">The pyruvate dehydrogenase complex catalyzes the overall conversion of pyruvate to acetyl-CoA and CO(2).</text>
</comment>
<dbReference type="InterPro" id="IPR006257">
    <property type="entry name" value="LAT1"/>
</dbReference>
<dbReference type="PROSITE" id="PS51826">
    <property type="entry name" value="PSBD"/>
    <property type="match status" value="1"/>
</dbReference>
<reference evidence="10" key="1">
    <citation type="submission" date="2009-08" db="EMBL/GenBank/DDBJ databases">
        <title>Annotation of Salpingoeca rosetta.</title>
        <authorList>
            <consortium name="The Broad Institute Genome Sequencing Platform"/>
            <person name="Russ C."/>
            <person name="Cuomo C."/>
            <person name="Burger G."/>
            <person name="Gray M.W."/>
            <person name="Holland P.W.H."/>
            <person name="King N."/>
            <person name="Lang F.B.F."/>
            <person name="Roger A.J."/>
            <person name="Ruiz-Trillo I."/>
            <person name="Young S.K."/>
            <person name="Zeng Q."/>
            <person name="Gargeya S."/>
            <person name="Alvarado L."/>
            <person name="Berlin A."/>
            <person name="Chapman S.B."/>
            <person name="Chen Z."/>
            <person name="Freedman E."/>
            <person name="Gellesch M."/>
            <person name="Goldberg J."/>
            <person name="Griggs A."/>
            <person name="Gujja S."/>
            <person name="Heilman E."/>
            <person name="Heiman D."/>
            <person name="Howarth C."/>
            <person name="Mehta T."/>
            <person name="Neiman D."/>
            <person name="Pearson M."/>
            <person name="Roberts A."/>
            <person name="Saif S."/>
            <person name="Shea T."/>
            <person name="Shenoy N."/>
            <person name="Sisk P."/>
            <person name="Stolte C."/>
            <person name="Sykes S."/>
            <person name="White J."/>
            <person name="Yandava C."/>
            <person name="Haas B."/>
            <person name="Nusbaum C."/>
            <person name="Birren B."/>
        </authorList>
    </citation>
    <scope>NUCLEOTIDE SEQUENCE [LARGE SCALE GENOMIC DNA]</scope>
    <source>
        <strain evidence="10">ATCC 50818</strain>
    </source>
</reference>
<name>F2UD31_SALR5</name>
<dbReference type="SUPFAM" id="SSF47005">
    <property type="entry name" value="Peripheral subunit-binding domain of 2-oxo acid dehydrogenase complex"/>
    <property type="match status" value="1"/>
</dbReference>
<dbReference type="InterPro" id="IPR023213">
    <property type="entry name" value="CAT-like_dom_sf"/>
</dbReference>
<dbReference type="KEGG" id="sre:PTSG_05890"/>
<evidence type="ECO:0000313" key="10">
    <source>
        <dbReference type="EMBL" id="EGD74526.1"/>
    </source>
</evidence>